<gene>
    <name evidence="2" type="ORF">ACFSQ3_06910</name>
</gene>
<sequence length="354" mass="40215">MFHNRFIILKITSLTVAISALIAGCNSTDHQSSNDDIAIENSSDKVSINDIAHYNITIAPDLSNRINPTLYKRPVSDAEITSRITEAFYPTIVRYSLRLGKEDMRKTGQLDVLRIGFINQQTIGQKGVDVTELNFAQFDRNQADRIAYINNKYPKDKSEFVKSFSTLNDAYASKNARADIWSYFNDGIKIDVVDTSVVERPNPIENRLNRDIKCNVLVLFTDGYIEAGLNSKAHCEGNKCYYLDSKTIDNFRKAFKQSGSKDMKAFFKQEGYGIIPVDNPLLKNLNVIVMEMFDRSKDQKGGATVHPTDWDILQIFWQDWLKESGVKSVELHQTTNSAKEAVDNVNRFLRSRAI</sequence>
<comment type="caution">
    <text evidence="2">The sequence shown here is derived from an EMBL/GenBank/DDBJ whole genome shotgun (WGS) entry which is preliminary data.</text>
</comment>
<organism evidence="2 3">
    <name type="scientific">Sphingobacterium corticis</name>
    <dbReference type="NCBI Taxonomy" id="1812823"/>
    <lineage>
        <taxon>Bacteria</taxon>
        <taxon>Pseudomonadati</taxon>
        <taxon>Bacteroidota</taxon>
        <taxon>Sphingobacteriia</taxon>
        <taxon>Sphingobacteriales</taxon>
        <taxon>Sphingobacteriaceae</taxon>
        <taxon>Sphingobacterium</taxon>
    </lineage>
</organism>
<keyword evidence="1" id="KW-0732">Signal</keyword>
<evidence type="ECO:0000313" key="3">
    <source>
        <dbReference type="Proteomes" id="UP001597393"/>
    </source>
</evidence>
<dbReference type="Proteomes" id="UP001597393">
    <property type="component" value="Unassembled WGS sequence"/>
</dbReference>
<reference evidence="3" key="1">
    <citation type="journal article" date="2019" name="Int. J. Syst. Evol. Microbiol.">
        <title>The Global Catalogue of Microorganisms (GCM) 10K type strain sequencing project: providing services to taxonomists for standard genome sequencing and annotation.</title>
        <authorList>
            <consortium name="The Broad Institute Genomics Platform"/>
            <consortium name="The Broad Institute Genome Sequencing Center for Infectious Disease"/>
            <person name="Wu L."/>
            <person name="Ma J."/>
        </authorList>
    </citation>
    <scope>NUCLEOTIDE SEQUENCE [LARGE SCALE GENOMIC DNA]</scope>
    <source>
        <strain evidence="3">KCTC 42248</strain>
    </source>
</reference>
<evidence type="ECO:0000313" key="2">
    <source>
        <dbReference type="EMBL" id="MFD2598679.1"/>
    </source>
</evidence>
<evidence type="ECO:0000256" key="1">
    <source>
        <dbReference type="SAM" id="SignalP"/>
    </source>
</evidence>
<dbReference type="RefSeq" id="WP_380868776.1">
    <property type="nucleotide sequence ID" value="NZ_JBHUMA010000006.1"/>
</dbReference>
<keyword evidence="3" id="KW-1185">Reference proteome</keyword>
<name>A0ABW5NKX0_9SPHI</name>
<feature type="signal peptide" evidence="1">
    <location>
        <begin position="1"/>
        <end position="22"/>
    </location>
</feature>
<proteinExistence type="predicted"/>
<dbReference type="EMBL" id="JBHUMA010000006">
    <property type="protein sequence ID" value="MFD2598679.1"/>
    <property type="molecule type" value="Genomic_DNA"/>
</dbReference>
<dbReference type="PROSITE" id="PS51257">
    <property type="entry name" value="PROKAR_LIPOPROTEIN"/>
    <property type="match status" value="1"/>
</dbReference>
<protein>
    <submittedName>
        <fullName evidence="2">Uncharacterized protein</fullName>
    </submittedName>
</protein>
<accession>A0ABW5NKX0</accession>
<feature type="chain" id="PRO_5046087547" evidence="1">
    <location>
        <begin position="23"/>
        <end position="354"/>
    </location>
</feature>